<gene>
    <name evidence="1" type="ORF">CWATWH0401_3119</name>
</gene>
<proteinExistence type="predicted"/>
<dbReference type="EMBL" id="CAQM01000651">
    <property type="protein sequence ID" value="CCQ63067.1"/>
    <property type="molecule type" value="Genomic_DNA"/>
</dbReference>
<name>T2JF11_CROWT</name>
<dbReference type="AlphaFoldDB" id="T2JF11"/>
<evidence type="ECO:0000313" key="2">
    <source>
        <dbReference type="Proteomes" id="UP000018198"/>
    </source>
</evidence>
<evidence type="ECO:0000313" key="1">
    <source>
        <dbReference type="EMBL" id="CCQ63067.1"/>
    </source>
</evidence>
<protein>
    <submittedName>
        <fullName evidence="1">Uncharacterized protein</fullName>
    </submittedName>
</protein>
<accession>T2JF11</accession>
<sequence length="59" mass="7057">MGAEFNNKVRTYFNSYRYFAMSPLGKAPVNNRIERLSPLRIEDPLLWLFNQFQFIEAKN</sequence>
<dbReference type="Proteomes" id="UP000018198">
    <property type="component" value="Unassembled WGS sequence"/>
</dbReference>
<reference evidence="1 2" key="2">
    <citation type="submission" date="2013-09" db="EMBL/GenBank/DDBJ databases">
        <title>Whole genome comparison of six Crocosphaera watsonii strains with differing phenotypes.</title>
        <authorList>
            <person name="Bench S.R."/>
            <person name="Heller P."/>
            <person name="Frank I."/>
            <person name="Arciniega M."/>
            <person name="Shilova I.N."/>
            <person name="Zehr J.P."/>
        </authorList>
    </citation>
    <scope>NUCLEOTIDE SEQUENCE [LARGE SCALE GENOMIC DNA]</scope>
    <source>
        <strain evidence="1 2">WH 0401</strain>
    </source>
</reference>
<organism evidence="1 2">
    <name type="scientific">Crocosphaera watsonii WH 0401</name>
    <dbReference type="NCBI Taxonomy" id="555881"/>
    <lineage>
        <taxon>Bacteria</taxon>
        <taxon>Bacillati</taxon>
        <taxon>Cyanobacteriota</taxon>
        <taxon>Cyanophyceae</taxon>
        <taxon>Oscillatoriophycideae</taxon>
        <taxon>Chroococcales</taxon>
        <taxon>Aphanothecaceae</taxon>
        <taxon>Crocosphaera</taxon>
    </lineage>
</organism>
<comment type="caution">
    <text evidence="1">The sequence shown here is derived from an EMBL/GenBank/DDBJ whole genome shotgun (WGS) entry which is preliminary data.</text>
</comment>
<reference evidence="1 2" key="1">
    <citation type="submission" date="2013-01" db="EMBL/GenBank/DDBJ databases">
        <authorList>
            <person name="Bench S."/>
        </authorList>
    </citation>
    <scope>NUCLEOTIDE SEQUENCE [LARGE SCALE GENOMIC DNA]</scope>
    <source>
        <strain evidence="1 2">WH 0401</strain>
    </source>
</reference>